<dbReference type="GO" id="GO:0005737">
    <property type="term" value="C:cytoplasm"/>
    <property type="evidence" value="ECO:0007669"/>
    <property type="project" value="UniProtKB-SubCell"/>
</dbReference>
<evidence type="ECO:0000256" key="5">
    <source>
        <dbReference type="ARBA" id="ARBA00022705"/>
    </source>
</evidence>
<evidence type="ECO:0000256" key="9">
    <source>
        <dbReference type="ARBA" id="ARBA00023125"/>
    </source>
</evidence>
<keyword evidence="9 13" id="KW-0238">DNA-binding</keyword>
<dbReference type="InterPro" id="IPR003395">
    <property type="entry name" value="RecF/RecN/SMC_N"/>
</dbReference>
<comment type="subcellular location">
    <subcellularLocation>
        <location evidence="1 13 14">Cytoplasm</location>
    </subcellularLocation>
</comment>
<evidence type="ECO:0000313" key="17">
    <source>
        <dbReference type="EMBL" id="MDY5146514.1"/>
    </source>
</evidence>
<keyword evidence="7 13" id="KW-0227">DNA damage</keyword>
<gene>
    <name evidence="13 16" type="primary">recF</name>
    <name evidence="16" type="ORF">R6G74_07035</name>
    <name evidence="17" type="ORF">R6P33_05675</name>
</gene>
<sequence>MYISDLALADFRNYRREVARFRPGVTILVGENGQGKTNLVEAIGYLATLTSHRVSSDNALIRQGAAAGVVQARVLRGESPTTVEVEIYAGRANRARLNRGNVRPIEILGTIRAVLFAPEDLALVRGEPAVRRAFLDDLMVQLRPRLASVKSEYERVIRQRAALLKTAGAARRRGKAVDHAAIDVWDEQLAALAAQIVAARAELVARLRPYVTEMYNVVSGNRGHARLDYAANAWRGTFTLPDAAALLNDDDASCHAVTSQEDALRDVETARALLRSQLDERRDQEIERGVNLVGPHRDDLRLSLGTLPAKGYASHGESWSFALALRLACWKLLSEDGEPILLLDDVFAELDARRRERLAELVAGAEQVIVTAAVGDDLPDSLRGDRLHIAAGSITGEVRDGA</sequence>
<dbReference type="InterPro" id="IPR042174">
    <property type="entry name" value="RecF_2"/>
</dbReference>
<dbReference type="GO" id="GO:0006302">
    <property type="term" value="P:double-strand break repair"/>
    <property type="evidence" value="ECO:0007669"/>
    <property type="project" value="TreeGrafter"/>
</dbReference>
<evidence type="ECO:0000256" key="6">
    <source>
        <dbReference type="ARBA" id="ARBA00022741"/>
    </source>
</evidence>
<evidence type="ECO:0000256" key="11">
    <source>
        <dbReference type="ARBA" id="ARBA00023236"/>
    </source>
</evidence>
<protein>
    <recommendedName>
        <fullName evidence="3 13">DNA replication and repair protein RecF</fullName>
    </recommendedName>
</protein>
<dbReference type="EMBL" id="JAWNFY010000013">
    <property type="protein sequence ID" value="MDY5146514.1"/>
    <property type="molecule type" value="Genomic_DNA"/>
</dbReference>
<feature type="domain" description="RecF/RecN/SMC N-terminal" evidence="15">
    <location>
        <begin position="2"/>
        <end position="372"/>
    </location>
</feature>
<dbReference type="PROSITE" id="PS00617">
    <property type="entry name" value="RECF_1"/>
    <property type="match status" value="1"/>
</dbReference>
<evidence type="ECO:0000256" key="10">
    <source>
        <dbReference type="ARBA" id="ARBA00023204"/>
    </source>
</evidence>
<dbReference type="GO" id="GO:0003697">
    <property type="term" value="F:single-stranded DNA binding"/>
    <property type="evidence" value="ECO:0007669"/>
    <property type="project" value="UniProtKB-UniRule"/>
</dbReference>
<feature type="binding site" evidence="13">
    <location>
        <begin position="30"/>
        <end position="37"/>
    </location>
    <ligand>
        <name>ATP</name>
        <dbReference type="ChEBI" id="CHEBI:30616"/>
    </ligand>
</feature>
<evidence type="ECO:0000256" key="3">
    <source>
        <dbReference type="ARBA" id="ARBA00020170"/>
    </source>
</evidence>
<dbReference type="HAMAP" id="MF_00365">
    <property type="entry name" value="RecF"/>
    <property type="match status" value="1"/>
</dbReference>
<evidence type="ECO:0000256" key="7">
    <source>
        <dbReference type="ARBA" id="ARBA00022763"/>
    </source>
</evidence>
<dbReference type="PANTHER" id="PTHR32182:SF0">
    <property type="entry name" value="DNA REPLICATION AND REPAIR PROTEIN RECF"/>
    <property type="match status" value="1"/>
</dbReference>
<keyword evidence="5 13" id="KW-0235">DNA replication</keyword>
<organism evidence="16 19">
    <name type="scientific">Actinotignum timonense</name>
    <dbReference type="NCBI Taxonomy" id="1870995"/>
    <lineage>
        <taxon>Bacteria</taxon>
        <taxon>Bacillati</taxon>
        <taxon>Actinomycetota</taxon>
        <taxon>Actinomycetes</taxon>
        <taxon>Actinomycetales</taxon>
        <taxon>Actinomycetaceae</taxon>
        <taxon>Actinotignum</taxon>
    </lineage>
</organism>
<keyword evidence="18" id="KW-1185">Reference proteome</keyword>
<proteinExistence type="inferred from homology"/>
<evidence type="ECO:0000256" key="4">
    <source>
        <dbReference type="ARBA" id="ARBA00022490"/>
    </source>
</evidence>
<keyword evidence="11 13" id="KW-0742">SOS response</keyword>
<comment type="function">
    <text evidence="12 13 14">The RecF protein is involved in DNA metabolism; it is required for DNA replication and normal SOS inducibility. RecF binds preferentially to single-stranded, linear DNA. It also seems to bind ATP.</text>
</comment>
<dbReference type="PANTHER" id="PTHR32182">
    <property type="entry name" value="DNA REPLICATION AND REPAIR PROTEIN RECF"/>
    <property type="match status" value="1"/>
</dbReference>
<dbReference type="NCBIfam" id="TIGR00611">
    <property type="entry name" value="recf"/>
    <property type="match status" value="1"/>
</dbReference>
<dbReference type="Proteomes" id="UP001288320">
    <property type="component" value="Unassembled WGS sequence"/>
</dbReference>
<evidence type="ECO:0000256" key="12">
    <source>
        <dbReference type="ARBA" id="ARBA00025401"/>
    </source>
</evidence>
<evidence type="ECO:0000259" key="15">
    <source>
        <dbReference type="Pfam" id="PF02463"/>
    </source>
</evidence>
<dbReference type="Proteomes" id="UP001284901">
    <property type="component" value="Unassembled WGS sequence"/>
</dbReference>
<accession>A0AAW9HDH7</accession>
<keyword evidence="4 13" id="KW-0963">Cytoplasm</keyword>
<dbReference type="GO" id="GO:0005524">
    <property type="term" value="F:ATP binding"/>
    <property type="evidence" value="ECO:0007669"/>
    <property type="project" value="UniProtKB-UniRule"/>
</dbReference>
<evidence type="ECO:0000256" key="8">
    <source>
        <dbReference type="ARBA" id="ARBA00022840"/>
    </source>
</evidence>
<dbReference type="EMBL" id="JAWNFV010000014">
    <property type="protein sequence ID" value="MDY5141063.1"/>
    <property type="molecule type" value="Genomic_DNA"/>
</dbReference>
<dbReference type="PROSITE" id="PS00618">
    <property type="entry name" value="RECF_2"/>
    <property type="match status" value="1"/>
</dbReference>
<dbReference type="GO" id="GO:0009432">
    <property type="term" value="P:SOS response"/>
    <property type="evidence" value="ECO:0007669"/>
    <property type="project" value="UniProtKB-UniRule"/>
</dbReference>
<dbReference type="GO" id="GO:0006260">
    <property type="term" value="P:DNA replication"/>
    <property type="evidence" value="ECO:0007669"/>
    <property type="project" value="UniProtKB-UniRule"/>
</dbReference>
<evidence type="ECO:0000256" key="13">
    <source>
        <dbReference type="HAMAP-Rule" id="MF_00365"/>
    </source>
</evidence>
<dbReference type="Gene3D" id="3.40.50.300">
    <property type="entry name" value="P-loop containing nucleotide triphosphate hydrolases"/>
    <property type="match status" value="1"/>
</dbReference>
<evidence type="ECO:0000313" key="19">
    <source>
        <dbReference type="Proteomes" id="UP001288320"/>
    </source>
</evidence>
<dbReference type="InterPro" id="IPR027417">
    <property type="entry name" value="P-loop_NTPase"/>
</dbReference>
<keyword evidence="10 13" id="KW-0234">DNA repair</keyword>
<evidence type="ECO:0000256" key="2">
    <source>
        <dbReference type="ARBA" id="ARBA00008016"/>
    </source>
</evidence>
<dbReference type="GeneID" id="92813260"/>
<dbReference type="InterPro" id="IPR001238">
    <property type="entry name" value="DNA-binding_RecF"/>
</dbReference>
<comment type="caution">
    <text evidence="16">The sequence shown here is derived from an EMBL/GenBank/DDBJ whole genome shotgun (WGS) entry which is preliminary data.</text>
</comment>
<evidence type="ECO:0000256" key="14">
    <source>
        <dbReference type="RuleBase" id="RU000578"/>
    </source>
</evidence>
<evidence type="ECO:0000313" key="16">
    <source>
        <dbReference type="EMBL" id="MDY5141063.1"/>
    </source>
</evidence>
<name>A0AAW9HDH7_9ACTO</name>
<dbReference type="AlphaFoldDB" id="A0AAW9HDH7"/>
<keyword evidence="6 13" id="KW-0547">Nucleotide-binding</keyword>
<evidence type="ECO:0000313" key="18">
    <source>
        <dbReference type="Proteomes" id="UP001284901"/>
    </source>
</evidence>
<dbReference type="Pfam" id="PF02463">
    <property type="entry name" value="SMC_N"/>
    <property type="match status" value="1"/>
</dbReference>
<keyword evidence="8 13" id="KW-0067">ATP-binding</keyword>
<dbReference type="InterPro" id="IPR018078">
    <property type="entry name" value="DNA-binding_RecF_CS"/>
</dbReference>
<comment type="similarity">
    <text evidence="2 13 14">Belongs to the RecF family.</text>
</comment>
<evidence type="ECO:0000256" key="1">
    <source>
        <dbReference type="ARBA" id="ARBA00004496"/>
    </source>
</evidence>
<dbReference type="RefSeq" id="WP_087070155.1">
    <property type="nucleotide sequence ID" value="NZ_CAUPFC010000013.1"/>
</dbReference>
<dbReference type="SUPFAM" id="SSF52540">
    <property type="entry name" value="P-loop containing nucleoside triphosphate hydrolases"/>
    <property type="match status" value="1"/>
</dbReference>
<reference evidence="16 18" key="1">
    <citation type="submission" date="2023-10" db="EMBL/GenBank/DDBJ databases">
        <title>Whole Genome based description of the genera Actinobaculum and Actinotignum reveals a complex phylogenetic relationship within the species included in the genus Actinotignum.</title>
        <authorList>
            <person name="Jensen C.S."/>
            <person name="Dargis R."/>
            <person name="Kemp M."/>
            <person name="Christensen J.J."/>
        </authorList>
    </citation>
    <scope>NUCLEOTIDE SEQUENCE</scope>
    <source>
        <strain evidence="17 18">SLA_B089</strain>
        <strain evidence="16">SLA_B245</strain>
    </source>
</reference>
<dbReference type="GO" id="GO:0000731">
    <property type="term" value="P:DNA synthesis involved in DNA repair"/>
    <property type="evidence" value="ECO:0007669"/>
    <property type="project" value="TreeGrafter"/>
</dbReference>
<dbReference type="Gene3D" id="1.20.1050.90">
    <property type="entry name" value="RecF/RecN/SMC, N-terminal domain"/>
    <property type="match status" value="1"/>
</dbReference>